<dbReference type="AlphaFoldDB" id="A0A8H4V9Z2"/>
<proteinExistence type="predicted"/>
<accession>A0A8H4V9Z2</accession>
<organism evidence="1 2">
    <name type="scientific">Ophiocordyceps sinensis</name>
    <dbReference type="NCBI Taxonomy" id="72228"/>
    <lineage>
        <taxon>Eukaryota</taxon>
        <taxon>Fungi</taxon>
        <taxon>Dikarya</taxon>
        <taxon>Ascomycota</taxon>
        <taxon>Pezizomycotina</taxon>
        <taxon>Sordariomycetes</taxon>
        <taxon>Hypocreomycetidae</taxon>
        <taxon>Hypocreales</taxon>
        <taxon>Ophiocordycipitaceae</taxon>
        <taxon>Ophiocordyceps</taxon>
    </lineage>
</organism>
<dbReference type="Proteomes" id="UP000557566">
    <property type="component" value="Unassembled WGS sequence"/>
</dbReference>
<protein>
    <submittedName>
        <fullName evidence="1">Uncharacterized protein</fullName>
    </submittedName>
</protein>
<gene>
    <name evidence="1" type="ORF">G6O67_000627</name>
</gene>
<evidence type="ECO:0000313" key="2">
    <source>
        <dbReference type="Proteomes" id="UP000557566"/>
    </source>
</evidence>
<reference evidence="1 2" key="1">
    <citation type="journal article" date="2020" name="Genome Biol. Evol.">
        <title>A new high-quality draft genome assembly of the Chinese cordyceps Ophiocordyceps sinensis.</title>
        <authorList>
            <person name="Shu R."/>
            <person name="Zhang J."/>
            <person name="Meng Q."/>
            <person name="Zhang H."/>
            <person name="Zhou G."/>
            <person name="Li M."/>
            <person name="Wu P."/>
            <person name="Zhao Y."/>
            <person name="Chen C."/>
            <person name="Qin Q."/>
        </authorList>
    </citation>
    <scope>NUCLEOTIDE SEQUENCE [LARGE SCALE GENOMIC DNA]</scope>
    <source>
        <strain evidence="1 2">IOZ07</strain>
    </source>
</reference>
<name>A0A8H4V9Z2_9HYPO</name>
<evidence type="ECO:0000313" key="1">
    <source>
        <dbReference type="EMBL" id="KAF4513349.1"/>
    </source>
</evidence>
<keyword evidence="2" id="KW-1185">Reference proteome</keyword>
<dbReference type="OrthoDB" id="4473276at2759"/>
<comment type="caution">
    <text evidence="1">The sequence shown here is derived from an EMBL/GenBank/DDBJ whole genome shotgun (WGS) entry which is preliminary data.</text>
</comment>
<dbReference type="EMBL" id="JAAVMX010000001">
    <property type="protein sequence ID" value="KAF4513349.1"/>
    <property type="molecule type" value="Genomic_DNA"/>
</dbReference>
<sequence>MATTTGAVRYSTGQQEIGDAKNFEWECPVPVNRFWDDLNWKVGRSFLQAHRADELAKLPIDPDSAQPVKEKLELLLKLLRTKLDDEEAANAPGTYYDADYKAWTNTWQGIMTLQHELDDPDEEQTLRMMTDRRKDKDNLSELHTLSGLLLAKGKYAQVQANEAPVRDWLDAKLGKHSPQAISARHMIAEAVWKQDPDRRVEATELFSELNGIIDGMSGTEYEVYQDEYREIVNESLEALKGGG</sequence>